<accession>A0ABS2N2U1</accession>
<name>A0ABS2N2U1_9BACI</name>
<dbReference type="Gene3D" id="1.20.210.10">
    <property type="entry name" value="Cytochrome c oxidase-like, subunit I domain"/>
    <property type="match status" value="1"/>
</dbReference>
<sequence>MGIKFIKISVVYFVIGVFLGYYMSVSHAYNLTGVHVHINLLGWTAMTLAGILYTLFPKAEISILGKLHFWLHNIGLPLMMIGLFFLVQGNTSVEFFIPIGATAVVIAVILFAINILKNVKKEDMQNLDK</sequence>
<dbReference type="EMBL" id="JAFBDR010000017">
    <property type="protein sequence ID" value="MBM7572455.1"/>
    <property type="molecule type" value="Genomic_DNA"/>
</dbReference>
<protein>
    <submittedName>
        <fullName evidence="2">Cbb3-type cytochrome oxidase subunit 1</fullName>
    </submittedName>
</protein>
<reference evidence="2 3" key="1">
    <citation type="submission" date="2021-01" db="EMBL/GenBank/DDBJ databases">
        <title>Genomic Encyclopedia of Type Strains, Phase IV (KMG-IV): sequencing the most valuable type-strain genomes for metagenomic binning, comparative biology and taxonomic classification.</title>
        <authorList>
            <person name="Goeker M."/>
        </authorList>
    </citation>
    <scope>NUCLEOTIDE SEQUENCE [LARGE SCALE GENOMIC DNA]</scope>
    <source>
        <strain evidence="2 3">DSM 23711</strain>
    </source>
</reference>
<dbReference type="InterPro" id="IPR036927">
    <property type="entry name" value="Cyt_c_oxase-like_su1_sf"/>
</dbReference>
<dbReference type="RefSeq" id="WP_204500848.1">
    <property type="nucleotide sequence ID" value="NZ_JAFBDR010000017.1"/>
</dbReference>
<dbReference type="SUPFAM" id="SSF81442">
    <property type="entry name" value="Cytochrome c oxidase subunit I-like"/>
    <property type="match status" value="1"/>
</dbReference>
<evidence type="ECO:0000313" key="3">
    <source>
        <dbReference type="Proteomes" id="UP001296943"/>
    </source>
</evidence>
<keyword evidence="1" id="KW-1133">Transmembrane helix</keyword>
<evidence type="ECO:0000256" key="1">
    <source>
        <dbReference type="SAM" id="Phobius"/>
    </source>
</evidence>
<keyword evidence="1" id="KW-0812">Transmembrane</keyword>
<keyword evidence="1" id="KW-0472">Membrane</keyword>
<gene>
    <name evidence="2" type="ORF">JOC48_002959</name>
</gene>
<feature type="transmembrane region" description="Helical" evidence="1">
    <location>
        <begin position="5"/>
        <end position="24"/>
    </location>
</feature>
<keyword evidence="3" id="KW-1185">Reference proteome</keyword>
<feature type="transmembrane region" description="Helical" evidence="1">
    <location>
        <begin position="36"/>
        <end position="56"/>
    </location>
</feature>
<comment type="caution">
    <text evidence="2">The sequence shown here is derived from an EMBL/GenBank/DDBJ whole genome shotgun (WGS) entry which is preliminary data.</text>
</comment>
<organism evidence="2 3">
    <name type="scientific">Aquibacillus albus</name>
    <dbReference type="NCBI Taxonomy" id="1168171"/>
    <lineage>
        <taxon>Bacteria</taxon>
        <taxon>Bacillati</taxon>
        <taxon>Bacillota</taxon>
        <taxon>Bacilli</taxon>
        <taxon>Bacillales</taxon>
        <taxon>Bacillaceae</taxon>
        <taxon>Aquibacillus</taxon>
    </lineage>
</organism>
<evidence type="ECO:0000313" key="2">
    <source>
        <dbReference type="EMBL" id="MBM7572455.1"/>
    </source>
</evidence>
<feature type="transmembrane region" description="Helical" evidence="1">
    <location>
        <begin position="95"/>
        <end position="116"/>
    </location>
</feature>
<feature type="transmembrane region" description="Helical" evidence="1">
    <location>
        <begin position="68"/>
        <end position="89"/>
    </location>
</feature>
<dbReference type="Proteomes" id="UP001296943">
    <property type="component" value="Unassembled WGS sequence"/>
</dbReference>
<proteinExistence type="predicted"/>